<dbReference type="SFLD" id="SFLDS00003">
    <property type="entry name" value="Haloacid_Dehalogenase"/>
    <property type="match status" value="1"/>
</dbReference>
<dbReference type="CDD" id="cd02517">
    <property type="entry name" value="CMP-KDO-Synthetase"/>
    <property type="match status" value="1"/>
</dbReference>
<dbReference type="PANTHER" id="PTHR42866">
    <property type="entry name" value="3-DEOXY-MANNO-OCTULOSONATE CYTIDYLYLTRANSFERASE"/>
    <property type="match status" value="1"/>
</dbReference>
<dbReference type="GO" id="GO:0008690">
    <property type="term" value="F:3-deoxy-manno-octulosonate cytidylyltransferase activity"/>
    <property type="evidence" value="ECO:0007669"/>
    <property type="project" value="UniProtKB-UniRule"/>
</dbReference>
<comment type="caution">
    <text evidence="9">The sequence shown here is derived from an EMBL/GenBank/DDBJ whole genome shotgun (WGS) entry which is preliminary data.</text>
</comment>
<sequence length="434" mass="46856">MLRRIARPEPLAFPARAKALVMDFDGVFTDDRVLVDQDGREAVFASRSDGMGLDRLRDLTAIRTLILSKESNPVVSARARKLRIEVRQGVLNKLPELDRWLEENGLAREDAVYIGNDVNDLDCLRAVGFPVAPSDARPEALAAARQVTSAPGGRGALRELCEALIEAVSTTAAARSAIRPVVLIPARLGASRLPNKPLADIAGEPMITHVWRRASEAGVGPVIVATDSAEVAEAVARVGGRAELTRADHASGSDRISEALAAVDPDCDFNVVLNVQGDLPTIDPEAIRRSLTPLDDPEVEIATLVAEIRREEEKTAPSVVKMIGSEIDPGRFRCLYFTRAAAPWGPGPLHHHIGLYAYRRAALERFVALPPSPLERREKLEQLRAIEAGMRVDAVAVEVVPLGVDTPEDLARAREIMGQPLSAPGSADTASRRA</sequence>
<dbReference type="GO" id="GO:0016788">
    <property type="term" value="F:hydrolase activity, acting on ester bonds"/>
    <property type="evidence" value="ECO:0007669"/>
    <property type="project" value="InterPro"/>
</dbReference>
<accession>A0A9W6J1H3</accession>
<evidence type="ECO:0000256" key="2">
    <source>
        <dbReference type="ARBA" id="ARBA00005141"/>
    </source>
</evidence>
<dbReference type="NCBIfam" id="TIGR00466">
    <property type="entry name" value="kdsB"/>
    <property type="match status" value="1"/>
</dbReference>
<dbReference type="GO" id="GO:0033468">
    <property type="term" value="P:CMP-keto-3-deoxy-D-manno-octulosonic acid biosynthetic process"/>
    <property type="evidence" value="ECO:0007669"/>
    <property type="project" value="UniProtKB-UniRule"/>
</dbReference>
<dbReference type="HAMAP" id="MF_00057">
    <property type="entry name" value="KdsB"/>
    <property type="match status" value="1"/>
</dbReference>
<comment type="similarity">
    <text evidence="4">Belongs to the CMP-NeuNAc synthase family.</text>
</comment>
<dbReference type="GO" id="GO:0009103">
    <property type="term" value="P:lipopolysaccharide biosynthetic process"/>
    <property type="evidence" value="ECO:0007669"/>
    <property type="project" value="UniProtKB-UniRule"/>
</dbReference>
<evidence type="ECO:0000256" key="5">
    <source>
        <dbReference type="ARBA" id="ARBA00022679"/>
    </source>
</evidence>
<protein>
    <recommendedName>
        <fullName evidence="8">3-deoxy-manno-octulosonate cytidylyltransferase</fullName>
        <ecNumber evidence="8">2.7.7.38</ecNumber>
    </recommendedName>
    <alternativeName>
        <fullName evidence="8">CMP-2-keto-3-deoxyoctulosonic acid synthase</fullName>
        <shortName evidence="8">CKS</shortName>
        <shortName evidence="8">CMP-KDO synthase</shortName>
    </alternativeName>
</protein>
<comment type="subcellular location">
    <subcellularLocation>
        <location evidence="8">Cytoplasm</location>
    </subcellularLocation>
</comment>
<dbReference type="InterPro" id="IPR036412">
    <property type="entry name" value="HAD-like_sf"/>
</dbReference>
<evidence type="ECO:0000256" key="7">
    <source>
        <dbReference type="ARBA" id="ARBA00022985"/>
    </source>
</evidence>
<dbReference type="Pfam" id="PF02348">
    <property type="entry name" value="CTP_transf_3"/>
    <property type="match status" value="1"/>
</dbReference>
<evidence type="ECO:0000313" key="10">
    <source>
        <dbReference type="Proteomes" id="UP001143372"/>
    </source>
</evidence>
<dbReference type="InterPro" id="IPR010023">
    <property type="entry name" value="KdsC_fam"/>
</dbReference>
<comment type="catalytic activity">
    <reaction evidence="8">
        <text>3-deoxy-alpha-D-manno-oct-2-ulosonate + CTP = CMP-3-deoxy-beta-D-manno-octulosonate + diphosphate</text>
        <dbReference type="Rhea" id="RHEA:23448"/>
        <dbReference type="ChEBI" id="CHEBI:33019"/>
        <dbReference type="ChEBI" id="CHEBI:37563"/>
        <dbReference type="ChEBI" id="CHEBI:85986"/>
        <dbReference type="ChEBI" id="CHEBI:85987"/>
        <dbReference type="EC" id="2.7.7.38"/>
    </reaction>
</comment>
<proteinExistence type="inferred from homology"/>
<comment type="similarity">
    <text evidence="3">Belongs to the KdsC family.</text>
</comment>
<evidence type="ECO:0000256" key="3">
    <source>
        <dbReference type="ARBA" id="ARBA00005893"/>
    </source>
</evidence>
<dbReference type="NCBIfam" id="NF003952">
    <property type="entry name" value="PRK05450.1-5"/>
    <property type="match status" value="1"/>
</dbReference>
<evidence type="ECO:0000256" key="8">
    <source>
        <dbReference type="HAMAP-Rule" id="MF_00057"/>
    </source>
</evidence>
<dbReference type="InterPro" id="IPR003329">
    <property type="entry name" value="Cytidylyl_trans"/>
</dbReference>
<dbReference type="Proteomes" id="UP001143372">
    <property type="component" value="Unassembled WGS sequence"/>
</dbReference>
<keyword evidence="10" id="KW-1185">Reference proteome</keyword>
<dbReference type="NCBIfam" id="NF003948">
    <property type="entry name" value="PRK05450.1-1"/>
    <property type="match status" value="1"/>
</dbReference>
<comment type="function">
    <text evidence="8">Activates KDO (a required 8-carbon sugar) for incorporation into bacterial lipopolysaccharide in Gram-negative bacteria.</text>
</comment>
<keyword evidence="8" id="KW-0963">Cytoplasm</keyword>
<keyword evidence="6 8" id="KW-0548">Nucleotidyltransferase</keyword>
<dbReference type="InterPro" id="IPR023214">
    <property type="entry name" value="HAD_sf"/>
</dbReference>
<dbReference type="EMBL" id="BSFI01000018">
    <property type="protein sequence ID" value="GLK68987.1"/>
    <property type="molecule type" value="Genomic_DNA"/>
</dbReference>
<comment type="pathway">
    <text evidence="8">Nucleotide-sugar biosynthesis; CMP-3-deoxy-D-manno-octulosonate biosynthesis; CMP-3-deoxy-D-manno-octulosonate from 3-deoxy-D-manno-octulosonate and CTP: step 1/1.</text>
</comment>
<dbReference type="SUPFAM" id="SSF53448">
    <property type="entry name" value="Nucleotide-diphospho-sugar transferases"/>
    <property type="match status" value="1"/>
</dbReference>
<dbReference type="EC" id="2.7.7.38" evidence="8"/>
<keyword evidence="7 8" id="KW-0448">Lipopolysaccharide biosynthesis</keyword>
<dbReference type="Gene3D" id="3.40.50.1000">
    <property type="entry name" value="HAD superfamily/HAD-like"/>
    <property type="match status" value="1"/>
</dbReference>
<dbReference type="InterPro" id="IPR029044">
    <property type="entry name" value="Nucleotide-diphossugar_trans"/>
</dbReference>
<dbReference type="GO" id="GO:0008781">
    <property type="term" value="F:N-acylneuraminate cytidylyltransferase activity"/>
    <property type="evidence" value="ECO:0007669"/>
    <property type="project" value="UniProtKB-EC"/>
</dbReference>
<dbReference type="InterPro" id="IPR004528">
    <property type="entry name" value="KdsB"/>
</dbReference>
<keyword evidence="5 8" id="KW-0808">Transferase</keyword>
<dbReference type="SUPFAM" id="SSF56784">
    <property type="entry name" value="HAD-like"/>
    <property type="match status" value="1"/>
</dbReference>
<dbReference type="SFLD" id="SFLDG01138">
    <property type="entry name" value="C1.6.2:_Deoxy-d-mannose-octulo"/>
    <property type="match status" value="1"/>
</dbReference>
<reference evidence="9" key="1">
    <citation type="journal article" date="2014" name="Int. J. Syst. Evol. Microbiol.">
        <title>Complete genome sequence of Corynebacterium casei LMG S-19264T (=DSM 44701T), isolated from a smear-ripened cheese.</title>
        <authorList>
            <consortium name="US DOE Joint Genome Institute (JGI-PGF)"/>
            <person name="Walter F."/>
            <person name="Albersmeier A."/>
            <person name="Kalinowski J."/>
            <person name="Ruckert C."/>
        </authorList>
    </citation>
    <scope>NUCLEOTIDE SEQUENCE</scope>
    <source>
        <strain evidence="9">VKM B-2347</strain>
    </source>
</reference>
<dbReference type="PANTHER" id="PTHR42866:SF2">
    <property type="entry name" value="3-DEOXY-MANNO-OCTULOSONATE CYTIDYLYLTRANSFERASE, MITOCHONDRIAL"/>
    <property type="match status" value="1"/>
</dbReference>
<evidence type="ECO:0000256" key="1">
    <source>
        <dbReference type="ARBA" id="ARBA00001862"/>
    </source>
</evidence>
<reference evidence="9" key="2">
    <citation type="submission" date="2023-01" db="EMBL/GenBank/DDBJ databases">
        <authorList>
            <person name="Sun Q."/>
            <person name="Evtushenko L."/>
        </authorList>
    </citation>
    <scope>NUCLEOTIDE SEQUENCE</scope>
    <source>
        <strain evidence="9">VKM B-2347</strain>
    </source>
</reference>
<comment type="catalytic activity">
    <reaction evidence="1">
        <text>an N-acylneuraminate + CTP = a CMP-N-acyl-beta-neuraminate + diphosphate</text>
        <dbReference type="Rhea" id="RHEA:11344"/>
        <dbReference type="ChEBI" id="CHEBI:33019"/>
        <dbReference type="ChEBI" id="CHEBI:37563"/>
        <dbReference type="ChEBI" id="CHEBI:60073"/>
        <dbReference type="ChEBI" id="CHEBI:68671"/>
        <dbReference type="EC" id="2.7.7.43"/>
    </reaction>
</comment>
<dbReference type="SFLD" id="SFLDG01136">
    <property type="entry name" value="C1.6:_Phosphoserine_Phosphatas"/>
    <property type="match status" value="1"/>
</dbReference>
<gene>
    <name evidence="8" type="primary">kdsB</name>
    <name evidence="9" type="ORF">GCM10008179_26250</name>
</gene>
<evidence type="ECO:0000256" key="4">
    <source>
        <dbReference type="ARBA" id="ARBA00010726"/>
    </source>
</evidence>
<dbReference type="AlphaFoldDB" id="A0A9W6J1H3"/>
<dbReference type="Gene3D" id="3.90.550.10">
    <property type="entry name" value="Spore Coat Polysaccharide Biosynthesis Protein SpsA, Chain A"/>
    <property type="match status" value="1"/>
</dbReference>
<evidence type="ECO:0000256" key="6">
    <source>
        <dbReference type="ARBA" id="ARBA00022695"/>
    </source>
</evidence>
<evidence type="ECO:0000313" key="9">
    <source>
        <dbReference type="EMBL" id="GLK68987.1"/>
    </source>
</evidence>
<comment type="similarity">
    <text evidence="8">Belongs to the KdsB family.</text>
</comment>
<organism evidence="9 10">
    <name type="scientific">Hansschlegelia plantiphila</name>
    <dbReference type="NCBI Taxonomy" id="374655"/>
    <lineage>
        <taxon>Bacteria</taxon>
        <taxon>Pseudomonadati</taxon>
        <taxon>Pseudomonadota</taxon>
        <taxon>Alphaproteobacteria</taxon>
        <taxon>Hyphomicrobiales</taxon>
        <taxon>Methylopilaceae</taxon>
        <taxon>Hansschlegelia</taxon>
    </lineage>
</organism>
<name>A0A9W6J1H3_9HYPH</name>
<comment type="pathway">
    <text evidence="2">Amino-sugar metabolism; N-acetylneuraminate metabolism.</text>
</comment>
<dbReference type="GO" id="GO:0005829">
    <property type="term" value="C:cytosol"/>
    <property type="evidence" value="ECO:0007669"/>
    <property type="project" value="TreeGrafter"/>
</dbReference>
<dbReference type="Pfam" id="PF08282">
    <property type="entry name" value="Hydrolase_3"/>
    <property type="match status" value="1"/>
</dbReference>